<reference evidence="2 3" key="1">
    <citation type="submission" date="2024-09" db="EMBL/GenBank/DDBJ databases">
        <authorList>
            <person name="Sun Q."/>
            <person name="Mori K."/>
        </authorList>
    </citation>
    <scope>NUCLEOTIDE SEQUENCE [LARGE SCALE GENOMIC DNA]</scope>
    <source>
        <strain evidence="2 3">JCM 3143</strain>
    </source>
</reference>
<dbReference type="Proteomes" id="UP001589532">
    <property type="component" value="Unassembled WGS sequence"/>
</dbReference>
<accession>A0ABV5S1D0</accession>
<feature type="transmembrane region" description="Helical" evidence="1">
    <location>
        <begin position="101"/>
        <end position="124"/>
    </location>
</feature>
<keyword evidence="3" id="KW-1185">Reference proteome</keyword>
<dbReference type="EMBL" id="JBHMBW010000017">
    <property type="protein sequence ID" value="MFB9625484.1"/>
    <property type="molecule type" value="Genomic_DNA"/>
</dbReference>
<proteinExistence type="predicted"/>
<evidence type="ECO:0000313" key="3">
    <source>
        <dbReference type="Proteomes" id="UP001589532"/>
    </source>
</evidence>
<feature type="transmembrane region" description="Helical" evidence="1">
    <location>
        <begin position="12"/>
        <end position="32"/>
    </location>
</feature>
<name>A0ABV5S1D0_9ACTN</name>
<keyword evidence="1" id="KW-0812">Transmembrane</keyword>
<evidence type="ECO:0000313" key="2">
    <source>
        <dbReference type="EMBL" id="MFB9625484.1"/>
    </source>
</evidence>
<evidence type="ECO:0000256" key="1">
    <source>
        <dbReference type="SAM" id="Phobius"/>
    </source>
</evidence>
<dbReference type="RefSeq" id="WP_344994555.1">
    <property type="nucleotide sequence ID" value="NZ_BAAAXV010000008.1"/>
</dbReference>
<sequence length="169" mass="16861">MAGSATSREQFLPGYTISAVSSIVVLVAFFAIPYVSSFLMVNATGIQLANAAAEVKSADSGDPTASMLAALWLIPLTAVIALTAVLIGVGGPPNDSRRSGVSIALMLTGGIFAFVLFILLAFLASQGQEGGSVLAGGSYLTLIGTIGIGVGGAIEQIALAGNQSKNGGK</sequence>
<gene>
    <name evidence="2" type="ORF">ACFFSA_20565</name>
</gene>
<comment type="caution">
    <text evidence="2">The sequence shown here is derived from an EMBL/GenBank/DDBJ whole genome shotgun (WGS) entry which is preliminary data.</text>
</comment>
<keyword evidence="1" id="KW-1133">Transmembrane helix</keyword>
<keyword evidence="1" id="KW-0472">Membrane</keyword>
<protein>
    <submittedName>
        <fullName evidence="2">Uncharacterized protein</fullName>
    </submittedName>
</protein>
<feature type="transmembrane region" description="Helical" evidence="1">
    <location>
        <begin position="69"/>
        <end position="89"/>
    </location>
</feature>
<feature type="transmembrane region" description="Helical" evidence="1">
    <location>
        <begin position="136"/>
        <end position="159"/>
    </location>
</feature>
<organism evidence="2 3">
    <name type="scientific">Nonomuraea helvata</name>
    <dbReference type="NCBI Taxonomy" id="37484"/>
    <lineage>
        <taxon>Bacteria</taxon>
        <taxon>Bacillati</taxon>
        <taxon>Actinomycetota</taxon>
        <taxon>Actinomycetes</taxon>
        <taxon>Streptosporangiales</taxon>
        <taxon>Streptosporangiaceae</taxon>
        <taxon>Nonomuraea</taxon>
    </lineage>
</organism>